<name>A0A2N9IYQ8_FAGSY</name>
<evidence type="ECO:0000256" key="1">
    <source>
        <dbReference type="SAM" id="MobiDB-lite"/>
    </source>
</evidence>
<keyword evidence="2" id="KW-0472">Membrane</keyword>
<feature type="transmembrane region" description="Helical" evidence="2">
    <location>
        <begin position="59"/>
        <end position="81"/>
    </location>
</feature>
<keyword evidence="2" id="KW-1133">Transmembrane helix</keyword>
<protein>
    <recommendedName>
        <fullName evidence="4">High chlorophyll fluorescence 153</fullName>
    </recommendedName>
</protein>
<evidence type="ECO:0000313" key="3">
    <source>
        <dbReference type="EMBL" id="SPD29191.1"/>
    </source>
</evidence>
<organism evidence="3">
    <name type="scientific">Fagus sylvatica</name>
    <name type="common">Beechnut</name>
    <dbReference type="NCBI Taxonomy" id="28930"/>
    <lineage>
        <taxon>Eukaryota</taxon>
        <taxon>Viridiplantae</taxon>
        <taxon>Streptophyta</taxon>
        <taxon>Embryophyta</taxon>
        <taxon>Tracheophyta</taxon>
        <taxon>Spermatophyta</taxon>
        <taxon>Magnoliopsida</taxon>
        <taxon>eudicotyledons</taxon>
        <taxon>Gunneridae</taxon>
        <taxon>Pentapetalae</taxon>
        <taxon>rosids</taxon>
        <taxon>fabids</taxon>
        <taxon>Fagales</taxon>
        <taxon>Fagaceae</taxon>
        <taxon>Fagus</taxon>
    </lineage>
</organism>
<gene>
    <name evidence="3" type="ORF">FSB_LOCUS57073</name>
</gene>
<sequence length="137" mass="15309">MVSLLISSSASLTLTPARAFFRPPHVLNPPAIRFPGFQTRRRTRGLTVVTRAGPSANSYLFAFALPLSLLAITVFASIGVADKLERDYLEELAINQAIKEAEEEDEEEEGDEEEDVNISLEKEPALQRTRNRPKREV</sequence>
<keyword evidence="2" id="KW-0812">Transmembrane</keyword>
<accession>A0A2N9IYQ8</accession>
<feature type="compositionally biased region" description="Acidic residues" evidence="1">
    <location>
        <begin position="101"/>
        <end position="116"/>
    </location>
</feature>
<feature type="region of interest" description="Disordered" evidence="1">
    <location>
        <begin position="99"/>
        <end position="137"/>
    </location>
</feature>
<dbReference type="PANTHER" id="PTHR37753">
    <property type="entry name" value="OS01G0940600 PROTEIN"/>
    <property type="match status" value="1"/>
</dbReference>
<evidence type="ECO:0000256" key="2">
    <source>
        <dbReference type="SAM" id="Phobius"/>
    </source>
</evidence>
<evidence type="ECO:0008006" key="4">
    <source>
        <dbReference type="Google" id="ProtNLM"/>
    </source>
</evidence>
<proteinExistence type="predicted"/>
<dbReference type="AlphaFoldDB" id="A0A2N9IYQ8"/>
<dbReference type="PANTHER" id="PTHR37753:SF1">
    <property type="entry name" value="OS01G0940600 PROTEIN"/>
    <property type="match status" value="1"/>
</dbReference>
<dbReference type="EMBL" id="OIVN01006262">
    <property type="protein sequence ID" value="SPD29191.1"/>
    <property type="molecule type" value="Genomic_DNA"/>
</dbReference>
<reference evidence="3" key="1">
    <citation type="submission" date="2018-02" db="EMBL/GenBank/DDBJ databases">
        <authorList>
            <person name="Cohen D.B."/>
            <person name="Kent A.D."/>
        </authorList>
    </citation>
    <scope>NUCLEOTIDE SEQUENCE</scope>
</reference>